<dbReference type="EMBL" id="CADCTI010000014">
    <property type="protein sequence ID" value="CAA9212298.1"/>
    <property type="molecule type" value="Genomic_DNA"/>
</dbReference>
<sequence>GPLRLPRRLARRHSAGRAAVAVAVRRRPAVGQAGGPQPDRVDQGPRGDRHDRGGGEGRRAAARRDDPGADQRQHRHLPGDGGQAARLPAHLRHAGEHLDRAPPAAGDVRRADHLLPGRGRLEPGGRRRQGPGSGARGLGDALPVRQPGQRPGALRRHRSGDPGRPALPHALRRRTGHHRHAHGRLALPARAQARRPGDRRRAALRRAGLRPAQHRRGVHPRAVRPRAAGLPVLRRPGGRGAPHPAAGGARGHLRRHLHRRDPARGPRHRRQGGRRGPPGRHLLHRVRRRLEVPLDRCLRRHARGGQRRARGPALGV</sequence>
<gene>
    <name evidence="2" type="ORF">AVDCRST_MAG57-143</name>
</gene>
<reference evidence="2" key="1">
    <citation type="submission" date="2020-02" db="EMBL/GenBank/DDBJ databases">
        <authorList>
            <person name="Meier V. D."/>
        </authorList>
    </citation>
    <scope>NUCLEOTIDE SEQUENCE</scope>
    <source>
        <strain evidence="2">AVDCRST_MAG57</strain>
    </source>
</reference>
<feature type="compositionally biased region" description="Basic residues" evidence="1">
    <location>
        <begin position="1"/>
        <end position="15"/>
    </location>
</feature>
<evidence type="ECO:0000256" key="1">
    <source>
        <dbReference type="SAM" id="MobiDB-lite"/>
    </source>
</evidence>
<feature type="compositionally biased region" description="Basic and acidic residues" evidence="1">
    <location>
        <begin position="107"/>
        <end position="125"/>
    </location>
</feature>
<accession>A0A6J4H2D9</accession>
<feature type="region of interest" description="Disordered" evidence="1">
    <location>
        <begin position="99"/>
        <end position="285"/>
    </location>
</feature>
<feature type="non-terminal residue" evidence="2">
    <location>
        <position position="1"/>
    </location>
</feature>
<dbReference type="AlphaFoldDB" id="A0A6J4H2D9"/>
<feature type="region of interest" description="Disordered" evidence="1">
    <location>
        <begin position="1"/>
        <end position="85"/>
    </location>
</feature>
<feature type="compositionally biased region" description="Basic and acidic residues" evidence="1">
    <location>
        <begin position="39"/>
        <end position="72"/>
    </location>
</feature>
<proteinExistence type="predicted"/>
<feature type="compositionally biased region" description="Basic residues" evidence="1">
    <location>
        <begin position="202"/>
        <end position="224"/>
    </location>
</feature>
<organism evidence="2">
    <name type="scientific">uncultured Blastococcus sp</name>
    <dbReference type="NCBI Taxonomy" id="217144"/>
    <lineage>
        <taxon>Bacteria</taxon>
        <taxon>Bacillati</taxon>
        <taxon>Actinomycetota</taxon>
        <taxon>Actinomycetes</taxon>
        <taxon>Geodermatophilales</taxon>
        <taxon>Geodermatophilaceae</taxon>
        <taxon>Blastococcus</taxon>
        <taxon>environmental samples</taxon>
    </lineage>
</organism>
<protein>
    <submittedName>
        <fullName evidence="2">Cysteine synthase, CysO-dependent</fullName>
    </submittedName>
</protein>
<evidence type="ECO:0000313" key="2">
    <source>
        <dbReference type="EMBL" id="CAA9212298.1"/>
    </source>
</evidence>
<feature type="compositionally biased region" description="Low complexity" evidence="1">
    <location>
        <begin position="228"/>
        <end position="247"/>
    </location>
</feature>
<name>A0A6J4H2D9_9ACTN</name>
<feature type="compositionally biased region" description="Basic residues" evidence="1">
    <location>
        <begin position="170"/>
        <end position="183"/>
    </location>
</feature>
<feature type="compositionally biased region" description="Basic residues" evidence="1">
    <location>
        <begin position="251"/>
        <end position="285"/>
    </location>
</feature>
<feature type="non-terminal residue" evidence="2">
    <location>
        <position position="316"/>
    </location>
</feature>